<evidence type="ECO:0000256" key="4">
    <source>
        <dbReference type="ARBA" id="ARBA00022982"/>
    </source>
</evidence>
<organism evidence="11 12">
    <name type="scientific">Azospirillum griseum</name>
    <dbReference type="NCBI Taxonomy" id="2496639"/>
    <lineage>
        <taxon>Bacteria</taxon>
        <taxon>Pseudomonadati</taxon>
        <taxon>Pseudomonadota</taxon>
        <taxon>Alphaproteobacteria</taxon>
        <taxon>Rhodospirillales</taxon>
        <taxon>Azospirillaceae</taxon>
        <taxon>Azospirillum</taxon>
    </lineage>
</organism>
<evidence type="ECO:0000313" key="12">
    <source>
        <dbReference type="Proteomes" id="UP000277007"/>
    </source>
</evidence>
<keyword evidence="5" id="KW-0408">Iron</keyword>
<comment type="caution">
    <text evidence="11">The sequence shown here is derived from an EMBL/GenBank/DDBJ whole genome shotgun (WGS) entry which is preliminary data.</text>
</comment>
<dbReference type="InterPro" id="IPR041854">
    <property type="entry name" value="BFD-like_2Fe2S-bd_dom_sf"/>
</dbReference>
<dbReference type="InterPro" id="IPR007419">
    <property type="entry name" value="BFD-like_2Fe2S-bd_dom"/>
</dbReference>
<dbReference type="Gene3D" id="1.10.10.1100">
    <property type="entry name" value="BFD-like [2Fe-2S]-binding domain"/>
    <property type="match status" value="1"/>
</dbReference>
<evidence type="ECO:0000259" key="10">
    <source>
        <dbReference type="Pfam" id="PF04324"/>
    </source>
</evidence>
<dbReference type="AlphaFoldDB" id="A0A3S0K7U9"/>
<evidence type="ECO:0000256" key="6">
    <source>
        <dbReference type="ARBA" id="ARBA00023014"/>
    </source>
</evidence>
<gene>
    <name evidence="11" type="ORF">EJ903_00360</name>
</gene>
<protein>
    <recommendedName>
        <fullName evidence="7">Bacterioferritin-associated ferredoxin</fullName>
    </recommendedName>
</protein>
<keyword evidence="4" id="KW-0249">Electron transport</keyword>
<dbReference type="PANTHER" id="PTHR37424">
    <property type="entry name" value="BACTERIOFERRITIN-ASSOCIATED FERREDOXIN"/>
    <property type="match status" value="1"/>
</dbReference>
<reference evidence="11 12" key="1">
    <citation type="submission" date="2018-12" db="EMBL/GenBank/DDBJ databases">
        <authorList>
            <person name="Yang Y."/>
        </authorList>
    </citation>
    <scope>NUCLEOTIDE SEQUENCE [LARGE SCALE GENOMIC DNA]</scope>
    <source>
        <strain evidence="11 12">L-25-5w-1</strain>
    </source>
</reference>
<evidence type="ECO:0000256" key="1">
    <source>
        <dbReference type="ARBA" id="ARBA00022448"/>
    </source>
</evidence>
<proteinExistence type="inferred from homology"/>
<evidence type="ECO:0000256" key="9">
    <source>
        <dbReference type="SAM" id="MobiDB-lite"/>
    </source>
</evidence>
<keyword evidence="12" id="KW-1185">Reference proteome</keyword>
<dbReference type="OrthoDB" id="7428628at2"/>
<keyword evidence="6" id="KW-0411">Iron-sulfur</keyword>
<dbReference type="EMBL" id="RXMA01000001">
    <property type="protein sequence ID" value="RTR24275.1"/>
    <property type="molecule type" value="Genomic_DNA"/>
</dbReference>
<comment type="similarity">
    <text evidence="8">Belongs to the Bfd family.</text>
</comment>
<dbReference type="PANTHER" id="PTHR37424:SF1">
    <property type="entry name" value="BACTERIOFERRITIN-ASSOCIATED FERREDOXIN"/>
    <property type="match status" value="1"/>
</dbReference>
<keyword evidence="2" id="KW-0001">2Fe-2S</keyword>
<dbReference type="Proteomes" id="UP000277007">
    <property type="component" value="Unassembled WGS sequence"/>
</dbReference>
<evidence type="ECO:0000256" key="3">
    <source>
        <dbReference type="ARBA" id="ARBA00022723"/>
    </source>
</evidence>
<feature type="region of interest" description="Disordered" evidence="9">
    <location>
        <begin position="57"/>
        <end position="76"/>
    </location>
</feature>
<evidence type="ECO:0000256" key="8">
    <source>
        <dbReference type="ARBA" id="ARBA00046332"/>
    </source>
</evidence>
<feature type="domain" description="BFD-like [2Fe-2S]-binding" evidence="10">
    <location>
        <begin position="2"/>
        <end position="48"/>
    </location>
</feature>
<evidence type="ECO:0000313" key="11">
    <source>
        <dbReference type="EMBL" id="RTR24275.1"/>
    </source>
</evidence>
<evidence type="ECO:0000256" key="7">
    <source>
        <dbReference type="ARBA" id="ARBA00039386"/>
    </source>
</evidence>
<dbReference type="GO" id="GO:0051537">
    <property type="term" value="F:2 iron, 2 sulfur cluster binding"/>
    <property type="evidence" value="ECO:0007669"/>
    <property type="project" value="UniProtKB-KW"/>
</dbReference>
<dbReference type="GO" id="GO:0046872">
    <property type="term" value="F:metal ion binding"/>
    <property type="evidence" value="ECO:0007669"/>
    <property type="project" value="UniProtKB-KW"/>
</dbReference>
<dbReference type="Pfam" id="PF04324">
    <property type="entry name" value="Fer2_BFD"/>
    <property type="match status" value="1"/>
</dbReference>
<dbReference type="InterPro" id="IPR052371">
    <property type="entry name" value="BFD-associated_ferredoxin"/>
</dbReference>
<accession>A0A3S0K7U9</accession>
<keyword evidence="1" id="KW-0813">Transport</keyword>
<name>A0A3S0K7U9_9PROT</name>
<keyword evidence="3" id="KW-0479">Metal-binding</keyword>
<sequence>MYVCICNALNERKVQASLDNGATTPAAVFRQHGCQVQCGKCVPTLRAMTAEHRATCARRRAQPDRNAQPAYSVAAE</sequence>
<evidence type="ECO:0000256" key="5">
    <source>
        <dbReference type="ARBA" id="ARBA00023004"/>
    </source>
</evidence>
<dbReference type="RefSeq" id="WP_126611069.1">
    <property type="nucleotide sequence ID" value="NZ_JBHUCY010000064.1"/>
</dbReference>
<evidence type="ECO:0000256" key="2">
    <source>
        <dbReference type="ARBA" id="ARBA00022714"/>
    </source>
</evidence>